<dbReference type="GO" id="GO:0008168">
    <property type="term" value="F:methyltransferase activity"/>
    <property type="evidence" value="ECO:0007669"/>
    <property type="project" value="UniProtKB-KW"/>
</dbReference>
<feature type="domain" description="Methyltransferase type 11" evidence="1">
    <location>
        <begin position="49"/>
        <end position="143"/>
    </location>
</feature>
<dbReference type="EMBL" id="BAAANY010000004">
    <property type="protein sequence ID" value="GAA1663814.1"/>
    <property type="molecule type" value="Genomic_DNA"/>
</dbReference>
<dbReference type="PANTHER" id="PTHR43861">
    <property type="entry name" value="TRANS-ACONITATE 2-METHYLTRANSFERASE-RELATED"/>
    <property type="match status" value="1"/>
</dbReference>
<protein>
    <submittedName>
        <fullName evidence="2">Class I SAM-dependent methyltransferase</fullName>
    </submittedName>
</protein>
<dbReference type="InterPro" id="IPR013216">
    <property type="entry name" value="Methyltransf_11"/>
</dbReference>
<keyword evidence="3" id="KW-1185">Reference proteome</keyword>
<name>A0ABN2G2Q5_9ACTN</name>
<dbReference type="Proteomes" id="UP001500618">
    <property type="component" value="Unassembled WGS sequence"/>
</dbReference>
<dbReference type="PANTHER" id="PTHR43861:SF1">
    <property type="entry name" value="TRANS-ACONITATE 2-METHYLTRANSFERASE"/>
    <property type="match status" value="1"/>
</dbReference>
<evidence type="ECO:0000259" key="1">
    <source>
        <dbReference type="Pfam" id="PF08241"/>
    </source>
</evidence>
<dbReference type="CDD" id="cd02440">
    <property type="entry name" value="AdoMet_MTases"/>
    <property type="match status" value="1"/>
</dbReference>
<gene>
    <name evidence="2" type="ORF">GCM10009765_11590</name>
</gene>
<dbReference type="InterPro" id="IPR029063">
    <property type="entry name" value="SAM-dependent_MTases_sf"/>
</dbReference>
<keyword evidence="2" id="KW-0808">Transferase</keyword>
<dbReference type="SUPFAM" id="SSF53335">
    <property type="entry name" value="S-adenosyl-L-methionine-dependent methyltransferases"/>
    <property type="match status" value="1"/>
</dbReference>
<dbReference type="Gene3D" id="3.40.50.150">
    <property type="entry name" value="Vaccinia Virus protein VP39"/>
    <property type="match status" value="1"/>
</dbReference>
<reference evidence="2 3" key="1">
    <citation type="journal article" date="2019" name="Int. J. Syst. Evol. Microbiol.">
        <title>The Global Catalogue of Microorganisms (GCM) 10K type strain sequencing project: providing services to taxonomists for standard genome sequencing and annotation.</title>
        <authorList>
            <consortium name="The Broad Institute Genomics Platform"/>
            <consortium name="The Broad Institute Genome Sequencing Center for Infectious Disease"/>
            <person name="Wu L."/>
            <person name="Ma J."/>
        </authorList>
    </citation>
    <scope>NUCLEOTIDE SEQUENCE [LARGE SCALE GENOMIC DNA]</scope>
    <source>
        <strain evidence="2 3">JCM 14718</strain>
    </source>
</reference>
<evidence type="ECO:0000313" key="2">
    <source>
        <dbReference type="EMBL" id="GAA1663814.1"/>
    </source>
</evidence>
<organism evidence="2 3">
    <name type="scientific">Fodinicola feengrottensis</name>
    <dbReference type="NCBI Taxonomy" id="435914"/>
    <lineage>
        <taxon>Bacteria</taxon>
        <taxon>Bacillati</taxon>
        <taxon>Actinomycetota</taxon>
        <taxon>Actinomycetes</taxon>
        <taxon>Mycobacteriales</taxon>
        <taxon>Fodinicola</taxon>
    </lineage>
</organism>
<evidence type="ECO:0000313" key="3">
    <source>
        <dbReference type="Proteomes" id="UP001500618"/>
    </source>
</evidence>
<dbReference type="RefSeq" id="WP_163573721.1">
    <property type="nucleotide sequence ID" value="NZ_BAAANY010000004.1"/>
</dbReference>
<keyword evidence="2" id="KW-0489">Methyltransferase</keyword>
<dbReference type="GO" id="GO:0032259">
    <property type="term" value="P:methylation"/>
    <property type="evidence" value="ECO:0007669"/>
    <property type="project" value="UniProtKB-KW"/>
</dbReference>
<dbReference type="Pfam" id="PF08241">
    <property type="entry name" value="Methyltransf_11"/>
    <property type="match status" value="1"/>
</dbReference>
<accession>A0ABN2G2Q5</accession>
<sequence length="276" mass="29819">MANAEQAVKWNGESGQFWAAHDDRYDAMLRPLTARLLSAAHLVPTDRVLDVGCGCGATTRIAATLAGQVLGVDLSEPMLARARERAADRDNVRFEAADVQSYDFGAGAYDAVISQLGVMFFDDRETAFGNLRRALRPGGRLAFVCWQDENRNEHRTVQLAALAPYVQRQAEQPADAPGPFTLADPEVVRTLLANTGFVDVTMAALTEPLPVGTDAADAAEFVQHIPSNRAALADLPEETLAEFGAALRDRLLAYETPQGVLLRSAAWLVTARAADQ</sequence>
<proteinExistence type="predicted"/>
<comment type="caution">
    <text evidence="2">The sequence shown here is derived from an EMBL/GenBank/DDBJ whole genome shotgun (WGS) entry which is preliminary data.</text>
</comment>